<dbReference type="GO" id="GO:0045490">
    <property type="term" value="P:pectin catabolic process"/>
    <property type="evidence" value="ECO:0007669"/>
    <property type="project" value="TreeGrafter"/>
</dbReference>
<proteinExistence type="predicted"/>
<evidence type="ECO:0000256" key="8">
    <source>
        <dbReference type="ARBA" id="ARBA00023239"/>
    </source>
</evidence>
<comment type="caution">
    <text evidence="10">The sequence shown here is derived from an EMBL/GenBank/DDBJ whole genome shotgun (WGS) entry which is preliminary data.</text>
</comment>
<keyword evidence="5" id="KW-0964">Secreted</keyword>
<keyword evidence="7" id="KW-0106">Calcium</keyword>
<protein>
    <recommendedName>
        <fullName evidence="9">Probable pectate lyase F</fullName>
        <ecNumber evidence="4">4.2.2.2</ecNumber>
    </recommendedName>
</protein>
<reference evidence="10" key="1">
    <citation type="submission" date="2022-11" db="EMBL/GenBank/DDBJ databases">
        <authorList>
            <person name="Morgan W.R."/>
            <person name="Tartar A."/>
        </authorList>
    </citation>
    <scope>NUCLEOTIDE SEQUENCE</scope>
    <source>
        <strain evidence="10">ARSEF 373</strain>
    </source>
</reference>
<keyword evidence="11" id="KW-1185">Reference proteome</keyword>
<comment type="catalytic activity">
    <reaction evidence="1">
        <text>Eliminative cleavage of (1-&gt;4)-alpha-D-galacturonan to give oligosaccharides with 4-deoxy-alpha-D-galact-4-enuronosyl groups at their non-reducing ends.</text>
        <dbReference type="EC" id="4.2.2.2"/>
    </reaction>
</comment>
<dbReference type="PANTHER" id="PTHR33407">
    <property type="entry name" value="PECTATE LYASE F-RELATED"/>
    <property type="match status" value="1"/>
</dbReference>
<evidence type="ECO:0000256" key="3">
    <source>
        <dbReference type="ARBA" id="ARBA00004613"/>
    </source>
</evidence>
<dbReference type="GO" id="GO:0005576">
    <property type="term" value="C:extracellular region"/>
    <property type="evidence" value="ECO:0007669"/>
    <property type="project" value="UniProtKB-SubCell"/>
</dbReference>
<dbReference type="InterPro" id="IPR000048">
    <property type="entry name" value="IQ_motif_EF-hand-BS"/>
</dbReference>
<comment type="subcellular location">
    <subcellularLocation>
        <location evidence="3">Secreted</location>
    </subcellularLocation>
</comment>
<name>A0AAV2Z2J3_9STRA</name>
<reference evidence="10" key="2">
    <citation type="journal article" date="2023" name="Microbiol Resour">
        <title>Decontamination and Annotation of the Draft Genome Sequence of the Oomycete Lagenidium giganteum ARSEF 373.</title>
        <authorList>
            <person name="Morgan W.R."/>
            <person name="Tartar A."/>
        </authorList>
    </citation>
    <scope>NUCLEOTIDE SEQUENCE</scope>
    <source>
        <strain evidence="10">ARSEF 373</strain>
    </source>
</reference>
<evidence type="ECO:0000313" key="10">
    <source>
        <dbReference type="EMBL" id="DBA01571.1"/>
    </source>
</evidence>
<dbReference type="EMBL" id="DAKRPA010000045">
    <property type="protein sequence ID" value="DBA01571.1"/>
    <property type="molecule type" value="Genomic_DNA"/>
</dbReference>
<comment type="cofactor">
    <cofactor evidence="2">
        <name>Ca(2+)</name>
        <dbReference type="ChEBI" id="CHEBI:29108"/>
    </cofactor>
</comment>
<dbReference type="AlphaFoldDB" id="A0AAV2Z2J3"/>
<evidence type="ECO:0000313" key="11">
    <source>
        <dbReference type="Proteomes" id="UP001146120"/>
    </source>
</evidence>
<evidence type="ECO:0000256" key="1">
    <source>
        <dbReference type="ARBA" id="ARBA00000695"/>
    </source>
</evidence>
<accession>A0AAV2Z2J3</accession>
<dbReference type="PROSITE" id="PS50096">
    <property type="entry name" value="IQ"/>
    <property type="match status" value="2"/>
</dbReference>
<evidence type="ECO:0000256" key="7">
    <source>
        <dbReference type="ARBA" id="ARBA00022837"/>
    </source>
</evidence>
<organism evidence="10 11">
    <name type="scientific">Lagenidium giganteum</name>
    <dbReference type="NCBI Taxonomy" id="4803"/>
    <lineage>
        <taxon>Eukaryota</taxon>
        <taxon>Sar</taxon>
        <taxon>Stramenopiles</taxon>
        <taxon>Oomycota</taxon>
        <taxon>Peronosporomycetes</taxon>
        <taxon>Pythiales</taxon>
        <taxon>Pythiaceae</taxon>
    </lineage>
</organism>
<dbReference type="InterPro" id="IPR004898">
    <property type="entry name" value="Pectate_lyase_PlyH/PlyE-like"/>
</dbReference>
<evidence type="ECO:0000256" key="2">
    <source>
        <dbReference type="ARBA" id="ARBA00001913"/>
    </source>
</evidence>
<gene>
    <name evidence="10" type="ORF">N0F65_011542</name>
</gene>
<keyword evidence="8" id="KW-0456">Lyase</keyword>
<dbReference type="Proteomes" id="UP001146120">
    <property type="component" value="Unassembled WGS sequence"/>
</dbReference>
<dbReference type="PANTHER" id="PTHR33407:SF9">
    <property type="entry name" value="PECTATE LYASE F-RELATED"/>
    <property type="match status" value="1"/>
</dbReference>
<dbReference type="EC" id="4.2.2.2" evidence="4"/>
<keyword evidence="6" id="KW-0732">Signal</keyword>
<sequence>MLQFRKHVTSSLKTQKLLGAIKAAGRPTATRADPQHRKDAANHIQQAYKRHVRAVRDRRLAWQARALRVEERVRRRHHAAKMIQKRVRGMIGRKIARIKRAEQMMRRCIQKLKWKRIRRRIIAGRRIGNWVVRKRAQRLASLWKLEKKRQLEMTVRLQRWVRNHIISRRRLYLLLAEGRRQEETLLFCEQSVRICAQHVADELVMESRGRGFEEALKKHWAITSGTAKTKRTRAPAFPALQMMYLVVSGVRDISKWKEMDEKALVSTRMERLKAVALFKSASKHHQITKQAVTAKTADGDSGNALSPSKVKTKELFSATDVDISMAKAAGSSKRPLSYEEFTHVLRLIAEMKLGDKVQIWWGKYDGGDAQFLALLWKYLFVISDLRPVAQQLMQYANDLLHKRCRTIQRLATKHKQFLTGAFIRLQKRKERELLIKERMAIKIQTRMRSYLAVNKRKRRVQEVYNKFIDAEWGLPYWMNPITGYSTWEKPTILGNQDVNKEPVPCPPAESCGELTKLEFESLAMHNYREQERKEQEERDKHDIVKIKERMLQAKKERCAIKLQKFWHQQSPLMRARRMIKEKRKETDAYYQQYLLDRKKERELRFRAKQFIGKAPILPTDSPVTQCLRRMTVLQRRRLEIRARMFGLLVSEYMLEGVPLPGVGRLRNGGRYIESSEDLRGWVMNRQTLRLRKLEKRRADDDSPKPKDIILDIDRKLKVEERRIPLEQVYNRALSQPEGANVADDAAAEDGVDIFQLFLVEFSMELRRPIWFSHPLYVVFARYYICL</sequence>
<dbReference type="SMART" id="SM00015">
    <property type="entry name" value="IQ"/>
    <property type="match status" value="2"/>
</dbReference>
<evidence type="ECO:0000256" key="9">
    <source>
        <dbReference type="ARBA" id="ARBA00039895"/>
    </source>
</evidence>
<dbReference type="GO" id="GO:0030570">
    <property type="term" value="F:pectate lyase activity"/>
    <property type="evidence" value="ECO:0007669"/>
    <property type="project" value="UniProtKB-EC"/>
</dbReference>
<evidence type="ECO:0000256" key="5">
    <source>
        <dbReference type="ARBA" id="ARBA00022525"/>
    </source>
</evidence>
<evidence type="ECO:0000256" key="4">
    <source>
        <dbReference type="ARBA" id="ARBA00012272"/>
    </source>
</evidence>
<evidence type="ECO:0000256" key="6">
    <source>
        <dbReference type="ARBA" id="ARBA00022729"/>
    </source>
</evidence>